<dbReference type="RefSeq" id="XP_012896657.1">
    <property type="nucleotide sequence ID" value="XM_013041203.1"/>
</dbReference>
<sequence length="138" mass="15754">MNLFGGSTVKQSLVNACGVVFNVVTTQKLQGYAVFGSPDLHDSWFPDYAWEILICRRCHEHLGWRFSTTKSIVPAMFFGLVESSIRYECVCLLQTGEKREAIETRQENRMYRISGVNNPQSFHKAIVSLHDRQPLVLT</sequence>
<evidence type="ECO:0000313" key="3">
    <source>
        <dbReference type="Proteomes" id="UP000008312"/>
    </source>
</evidence>
<organism evidence="2">
    <name type="scientific">Blastocystis hominis</name>
    <dbReference type="NCBI Taxonomy" id="12968"/>
    <lineage>
        <taxon>Eukaryota</taxon>
        <taxon>Sar</taxon>
        <taxon>Stramenopiles</taxon>
        <taxon>Bigyra</taxon>
        <taxon>Opalozoa</taxon>
        <taxon>Opalinata</taxon>
        <taxon>Blastocystidae</taxon>
        <taxon>Blastocystis</taxon>
    </lineage>
</organism>
<dbReference type="FunFam" id="2.170.150.20:FF:000007">
    <property type="entry name" value="Protein cereblon"/>
    <property type="match status" value="1"/>
</dbReference>
<name>D8M3Y6_BLAHO</name>
<dbReference type="PROSITE" id="PS51788">
    <property type="entry name" value="CULT"/>
    <property type="match status" value="1"/>
</dbReference>
<protein>
    <recommendedName>
        <fullName evidence="1">CULT domain-containing protein</fullName>
    </recommendedName>
</protein>
<dbReference type="EMBL" id="FN668650">
    <property type="protein sequence ID" value="CBK22609.2"/>
    <property type="molecule type" value="Genomic_DNA"/>
</dbReference>
<gene>
    <name evidence="2" type="ORF">GSBLH_T00002713001</name>
</gene>
<proteinExistence type="predicted"/>
<dbReference type="AlphaFoldDB" id="D8M3Y6"/>
<evidence type="ECO:0000313" key="2">
    <source>
        <dbReference type="EMBL" id="CBK22609.2"/>
    </source>
</evidence>
<evidence type="ECO:0000259" key="1">
    <source>
        <dbReference type="PROSITE" id="PS51788"/>
    </source>
</evidence>
<feature type="domain" description="CULT" evidence="1">
    <location>
        <begin position="1"/>
        <end position="89"/>
    </location>
</feature>
<dbReference type="Proteomes" id="UP000008312">
    <property type="component" value="Unassembled WGS sequence"/>
</dbReference>
<dbReference type="InterPro" id="IPR034750">
    <property type="entry name" value="CULT"/>
</dbReference>
<accession>D8M3Y6</accession>
<reference evidence="2" key="1">
    <citation type="submission" date="2010-02" db="EMBL/GenBank/DDBJ databases">
        <title>Sequencing and annotation of the Blastocystis hominis genome.</title>
        <authorList>
            <person name="Wincker P."/>
        </authorList>
    </citation>
    <scope>NUCLEOTIDE SEQUENCE</scope>
    <source>
        <strain evidence="2">Singapore isolate B</strain>
    </source>
</reference>
<dbReference type="Gene3D" id="2.170.150.20">
    <property type="entry name" value="Peptide methionine sulfoxide reductase"/>
    <property type="match status" value="1"/>
</dbReference>
<dbReference type="CDD" id="cd15777">
    <property type="entry name" value="CRBN_C_like"/>
    <property type="match status" value="1"/>
</dbReference>
<dbReference type="InParanoid" id="D8M3Y6"/>
<keyword evidence="3" id="KW-1185">Reference proteome</keyword>
<dbReference type="GeneID" id="24919856"/>
<dbReference type="OrthoDB" id="267517at2759"/>